<feature type="compositionally biased region" description="Polar residues" evidence="1">
    <location>
        <begin position="239"/>
        <end position="248"/>
    </location>
</feature>
<accession>A0A6A6GFG6</accession>
<evidence type="ECO:0000313" key="3">
    <source>
        <dbReference type="Proteomes" id="UP000799538"/>
    </source>
</evidence>
<dbReference type="Proteomes" id="UP000799538">
    <property type="component" value="Unassembled WGS sequence"/>
</dbReference>
<feature type="compositionally biased region" description="Basic and acidic residues" evidence="1">
    <location>
        <begin position="148"/>
        <end position="164"/>
    </location>
</feature>
<gene>
    <name evidence="2" type="ORF">BDZ85DRAFT_102568</name>
</gene>
<dbReference type="EMBL" id="ML992505">
    <property type="protein sequence ID" value="KAF2224455.1"/>
    <property type="molecule type" value="Genomic_DNA"/>
</dbReference>
<keyword evidence="3" id="KW-1185">Reference proteome</keyword>
<organism evidence="2 3">
    <name type="scientific">Elsinoe ampelina</name>
    <dbReference type="NCBI Taxonomy" id="302913"/>
    <lineage>
        <taxon>Eukaryota</taxon>
        <taxon>Fungi</taxon>
        <taxon>Dikarya</taxon>
        <taxon>Ascomycota</taxon>
        <taxon>Pezizomycotina</taxon>
        <taxon>Dothideomycetes</taxon>
        <taxon>Dothideomycetidae</taxon>
        <taxon>Myriangiales</taxon>
        <taxon>Elsinoaceae</taxon>
        <taxon>Elsinoe</taxon>
    </lineage>
</organism>
<evidence type="ECO:0000313" key="2">
    <source>
        <dbReference type="EMBL" id="KAF2224455.1"/>
    </source>
</evidence>
<feature type="region of interest" description="Disordered" evidence="1">
    <location>
        <begin position="17"/>
        <end position="36"/>
    </location>
</feature>
<sequence length="261" mass="29259">MDGRIQTPAVGQCKYRLSKPSAPSLKPQTSSASPYPYSLQKAMSPAHSRFLWALAPNADLYRQSENTLRRIASELNIEILPSDRKIDMRLEIRQYGIDFRWKRGSIYDLSRLNNLLASKATHDELLYVLTLHKLNRFGDDREDMNEAGAKKDSREGESKEEDGKWTAQKAEMVIAYCKNQETIRANPSGDKTKSTSPYSSPTPPSQVAGPPPFKQDQYQPICPRSTSPSQRNPGRPSQPRASCSSCPNINHVPALPSKAQR</sequence>
<protein>
    <submittedName>
        <fullName evidence="2">Uncharacterized protein</fullName>
    </submittedName>
</protein>
<dbReference type="AlphaFoldDB" id="A0A6A6GFG6"/>
<reference evidence="3" key="1">
    <citation type="journal article" date="2020" name="Stud. Mycol.">
        <title>101 Dothideomycetes genomes: A test case for predicting lifestyles and emergence of pathogens.</title>
        <authorList>
            <person name="Haridas S."/>
            <person name="Albert R."/>
            <person name="Binder M."/>
            <person name="Bloem J."/>
            <person name="LaButti K."/>
            <person name="Salamov A."/>
            <person name="Andreopoulos B."/>
            <person name="Baker S."/>
            <person name="Barry K."/>
            <person name="Bills G."/>
            <person name="Bluhm B."/>
            <person name="Cannon C."/>
            <person name="Castanera R."/>
            <person name="Culley D."/>
            <person name="Daum C."/>
            <person name="Ezra D."/>
            <person name="Gonzalez J."/>
            <person name="Henrissat B."/>
            <person name="Kuo A."/>
            <person name="Liang C."/>
            <person name="Lipzen A."/>
            <person name="Lutzoni F."/>
            <person name="Magnuson J."/>
            <person name="Mondo S."/>
            <person name="Nolan M."/>
            <person name="Ohm R."/>
            <person name="Pangilinan J."/>
            <person name="Park H.-J."/>
            <person name="Ramirez L."/>
            <person name="Alfaro M."/>
            <person name="Sun H."/>
            <person name="Tritt A."/>
            <person name="Yoshinaga Y."/>
            <person name="Zwiers L.-H."/>
            <person name="Turgeon B."/>
            <person name="Goodwin S."/>
            <person name="Spatafora J."/>
            <person name="Crous P."/>
            <person name="Grigoriev I."/>
        </authorList>
    </citation>
    <scope>NUCLEOTIDE SEQUENCE [LARGE SCALE GENOMIC DNA]</scope>
    <source>
        <strain evidence="3">CECT 20119</strain>
    </source>
</reference>
<evidence type="ECO:0000256" key="1">
    <source>
        <dbReference type="SAM" id="MobiDB-lite"/>
    </source>
</evidence>
<name>A0A6A6GFG6_9PEZI</name>
<feature type="compositionally biased region" description="Pro residues" evidence="1">
    <location>
        <begin position="200"/>
        <end position="213"/>
    </location>
</feature>
<feature type="region of interest" description="Disordered" evidence="1">
    <location>
        <begin position="181"/>
        <end position="261"/>
    </location>
</feature>
<feature type="region of interest" description="Disordered" evidence="1">
    <location>
        <begin position="141"/>
        <end position="165"/>
    </location>
</feature>
<proteinExistence type="predicted"/>
<dbReference type="OrthoDB" id="10419577at2759"/>